<proteinExistence type="predicted"/>
<dbReference type="RefSeq" id="WP_262884654.1">
    <property type="nucleotide sequence ID" value="NZ_JAPDUL010000003.1"/>
</dbReference>
<evidence type="ECO:0000313" key="2">
    <source>
        <dbReference type="Proteomes" id="UP001209476"/>
    </source>
</evidence>
<dbReference type="Proteomes" id="UP001209476">
    <property type="component" value="Unassembled WGS sequence"/>
</dbReference>
<dbReference type="AlphaFoldDB" id="A0AAW5V1Q6"/>
<accession>A0AAW5V1Q6</accession>
<organism evidence="1 2">
    <name type="scientific">Segatella copri</name>
    <dbReference type="NCBI Taxonomy" id="165179"/>
    <lineage>
        <taxon>Bacteria</taxon>
        <taxon>Pseudomonadati</taxon>
        <taxon>Bacteroidota</taxon>
        <taxon>Bacteroidia</taxon>
        <taxon>Bacteroidales</taxon>
        <taxon>Prevotellaceae</taxon>
        <taxon>Segatella</taxon>
    </lineage>
</organism>
<protein>
    <submittedName>
        <fullName evidence="1">DUF3791 domain-containing protein</fullName>
    </submittedName>
</protein>
<reference evidence="1" key="1">
    <citation type="submission" date="2022-11" db="EMBL/GenBank/DDBJ databases">
        <title>Genomic repertoires linked with pathogenic potency of arthritogenic Prevotella copri isolated from the gut of rheumatoid arthritis patients.</title>
        <authorList>
            <person name="Nii T."/>
            <person name="Maeda Y."/>
            <person name="Motooka D."/>
            <person name="Naito M."/>
            <person name="Matsumoto Y."/>
            <person name="Ogawa T."/>
            <person name="Oguro-Igashira E."/>
            <person name="Kishikawa T."/>
            <person name="Yamashita M."/>
            <person name="Koizumi S."/>
            <person name="Kurakawa T."/>
            <person name="Okumura R."/>
            <person name="Kayama H."/>
            <person name="Murakami M."/>
            <person name="Sakaguchi T."/>
            <person name="Das B."/>
            <person name="Nakamura S."/>
            <person name="Okada Y."/>
            <person name="Kumanogoh A."/>
            <person name="Takeda K."/>
        </authorList>
    </citation>
    <scope>NUCLEOTIDE SEQUENCE</scope>
    <source>
        <strain evidence="1">RA-N001-16</strain>
    </source>
</reference>
<evidence type="ECO:0000313" key="1">
    <source>
        <dbReference type="EMBL" id="MCW4166007.1"/>
    </source>
</evidence>
<comment type="caution">
    <text evidence="1">The sequence shown here is derived from an EMBL/GenBank/DDBJ whole genome shotgun (WGS) entry which is preliminary data.</text>
</comment>
<dbReference type="EMBL" id="JAPDUM010000002">
    <property type="protein sequence ID" value="MCW4166007.1"/>
    <property type="molecule type" value="Genomic_DNA"/>
</dbReference>
<name>A0AAW5V1Q6_9BACT</name>
<sequence>MMLAEALHIDAERALNLFYTTKVYQQLSDPKYGLQLMSDDYILENLIEELRETQ</sequence>
<gene>
    <name evidence="1" type="ORF">ONS98_12440</name>
</gene>